<evidence type="ECO:0000313" key="1">
    <source>
        <dbReference type="EMBL" id="TQR20671.1"/>
    </source>
</evidence>
<gene>
    <name evidence="1" type="ORF">FG384_06140</name>
</gene>
<protein>
    <submittedName>
        <fullName evidence="1">DUF1033 family protein</fullName>
    </submittedName>
</protein>
<sequence>MYEIIYMKADYEPWWAFEGWEDNIQEKYMFVQEKEGIEHLNKILGEFREKFPLEKMKEDKYWVFWSDKEQCFCDSCDEDLQIYHGIIWNVI</sequence>
<name>A0A544TT94_9BACI</name>
<proteinExistence type="predicted"/>
<dbReference type="RefSeq" id="WP_142641710.1">
    <property type="nucleotide sequence ID" value="NZ_VDGI01000004.1"/>
</dbReference>
<accession>A0A544TT94</accession>
<dbReference type="Pfam" id="PF06279">
    <property type="entry name" value="DUF1033"/>
    <property type="match status" value="1"/>
</dbReference>
<evidence type="ECO:0000313" key="2">
    <source>
        <dbReference type="Proteomes" id="UP000316626"/>
    </source>
</evidence>
<comment type="caution">
    <text evidence="1">The sequence shown here is derived from an EMBL/GenBank/DDBJ whole genome shotgun (WGS) entry which is preliminary data.</text>
</comment>
<dbReference type="AlphaFoldDB" id="A0A544TT94"/>
<reference evidence="1 2" key="1">
    <citation type="submission" date="2019-06" db="EMBL/GenBank/DDBJ databases">
        <title>Psychrobacillus vulpis sp. nov., a new species isolated from feces of a red fox that inhabits in The Tablas de Daimiel Natural Park, Albacete, Spain.</title>
        <authorList>
            <person name="Rodriguez M."/>
            <person name="Reina J.C."/>
            <person name="Bejar V."/>
            <person name="Llamas I."/>
        </authorList>
    </citation>
    <scope>NUCLEOTIDE SEQUENCE [LARGE SCALE GENOMIC DNA]</scope>
    <source>
        <strain evidence="1 2">Z8</strain>
    </source>
</reference>
<dbReference type="EMBL" id="VDGI01000004">
    <property type="protein sequence ID" value="TQR20671.1"/>
    <property type="molecule type" value="Genomic_DNA"/>
</dbReference>
<keyword evidence="2" id="KW-1185">Reference proteome</keyword>
<dbReference type="OrthoDB" id="2389779at2"/>
<organism evidence="1 2">
    <name type="scientific">Psychrobacillus vulpis</name>
    <dbReference type="NCBI Taxonomy" id="2325572"/>
    <lineage>
        <taxon>Bacteria</taxon>
        <taxon>Bacillati</taxon>
        <taxon>Bacillota</taxon>
        <taxon>Bacilli</taxon>
        <taxon>Bacillales</taxon>
        <taxon>Bacillaceae</taxon>
        <taxon>Psychrobacillus</taxon>
    </lineage>
</organism>
<dbReference type="Proteomes" id="UP000316626">
    <property type="component" value="Unassembled WGS sequence"/>
</dbReference>
<dbReference type="InterPro" id="IPR010434">
    <property type="entry name" value="DUF1033"/>
</dbReference>